<dbReference type="Proteomes" id="UP000660729">
    <property type="component" value="Unassembled WGS sequence"/>
</dbReference>
<sequence length="166" mass="18949">MTQQWHPVGDGHVWDKESVTEQDIAEAKRIADHLENIIKGTIVAINSRDFGIDSLAWQYMCDNYEKPSTTGITGGTHSKRELLEQFRALVTIHPDFQIEMTNISTNVYKKYRRAEVYMESRAGGGPNFASIPGMARSSISLFHFQLHDDGKWRYSREVTLPGLNFE</sequence>
<name>A0A8H6RHI5_9PEZI</name>
<reference evidence="1" key="1">
    <citation type="submission" date="2020-04" db="EMBL/GenBank/DDBJ databases">
        <title>Draft genome resource of the tomato pathogen Pseudocercospora fuligena.</title>
        <authorList>
            <person name="Zaccaron A."/>
        </authorList>
    </citation>
    <scope>NUCLEOTIDE SEQUENCE</scope>
    <source>
        <strain evidence="1">PF001</strain>
    </source>
</reference>
<protein>
    <recommendedName>
        <fullName evidence="3">SnoaL-like domain-containing protein</fullName>
    </recommendedName>
</protein>
<accession>A0A8H6RHI5</accession>
<dbReference type="AlphaFoldDB" id="A0A8H6RHI5"/>
<evidence type="ECO:0008006" key="3">
    <source>
        <dbReference type="Google" id="ProtNLM"/>
    </source>
</evidence>
<dbReference type="EMBL" id="JABCIY010000157">
    <property type="protein sequence ID" value="KAF7191634.1"/>
    <property type="molecule type" value="Genomic_DNA"/>
</dbReference>
<evidence type="ECO:0000313" key="2">
    <source>
        <dbReference type="Proteomes" id="UP000660729"/>
    </source>
</evidence>
<gene>
    <name evidence="1" type="ORF">HII31_07136</name>
</gene>
<evidence type="ECO:0000313" key="1">
    <source>
        <dbReference type="EMBL" id="KAF7191634.1"/>
    </source>
</evidence>
<organism evidence="1 2">
    <name type="scientific">Pseudocercospora fuligena</name>
    <dbReference type="NCBI Taxonomy" id="685502"/>
    <lineage>
        <taxon>Eukaryota</taxon>
        <taxon>Fungi</taxon>
        <taxon>Dikarya</taxon>
        <taxon>Ascomycota</taxon>
        <taxon>Pezizomycotina</taxon>
        <taxon>Dothideomycetes</taxon>
        <taxon>Dothideomycetidae</taxon>
        <taxon>Mycosphaerellales</taxon>
        <taxon>Mycosphaerellaceae</taxon>
        <taxon>Pseudocercospora</taxon>
    </lineage>
</organism>
<comment type="caution">
    <text evidence="1">The sequence shown here is derived from an EMBL/GenBank/DDBJ whole genome shotgun (WGS) entry which is preliminary data.</text>
</comment>
<proteinExistence type="predicted"/>
<keyword evidence="2" id="KW-1185">Reference proteome</keyword>